<accession>A0A445MUA7</accession>
<dbReference type="GO" id="GO:0016791">
    <property type="term" value="F:phosphatase activity"/>
    <property type="evidence" value="ECO:0007669"/>
    <property type="project" value="UniProtKB-ARBA"/>
</dbReference>
<feature type="domain" description="Tyrosine specific protein phosphatases" evidence="2">
    <location>
        <begin position="142"/>
        <end position="196"/>
    </location>
</feature>
<dbReference type="SUPFAM" id="SSF52799">
    <property type="entry name" value="(Phosphotyrosine protein) phosphatases II"/>
    <property type="match status" value="1"/>
</dbReference>
<dbReference type="InterPro" id="IPR000387">
    <property type="entry name" value="Tyr_Pase_dom"/>
</dbReference>
<dbReference type="InterPro" id="IPR029021">
    <property type="entry name" value="Prot-tyrosine_phosphatase-like"/>
</dbReference>
<dbReference type="InterPro" id="IPR050561">
    <property type="entry name" value="PTP"/>
</dbReference>
<dbReference type="PROSITE" id="PS50056">
    <property type="entry name" value="TYR_PHOSPHATASE_2"/>
    <property type="match status" value="1"/>
</dbReference>
<gene>
    <name evidence="3" type="ORF">PITCH_A1660004</name>
</gene>
<protein>
    <recommendedName>
        <fullName evidence="2">Tyrosine specific protein phosphatases domain-containing protein</fullName>
    </recommendedName>
</protein>
<proteinExistence type="predicted"/>
<evidence type="ECO:0000256" key="1">
    <source>
        <dbReference type="ARBA" id="ARBA00022801"/>
    </source>
</evidence>
<dbReference type="PANTHER" id="PTHR23339">
    <property type="entry name" value="TYROSINE SPECIFIC PROTEIN PHOSPHATASE AND DUAL SPECIFICITY PROTEIN PHOSPHATASE"/>
    <property type="match status" value="1"/>
</dbReference>
<dbReference type="InterPro" id="IPR057023">
    <property type="entry name" value="PTP-SAK"/>
</dbReference>
<organism evidence="3">
    <name type="scientific">uncultured Desulfobacterium sp</name>
    <dbReference type="NCBI Taxonomy" id="201089"/>
    <lineage>
        <taxon>Bacteria</taxon>
        <taxon>Pseudomonadati</taxon>
        <taxon>Thermodesulfobacteriota</taxon>
        <taxon>Desulfobacteria</taxon>
        <taxon>Desulfobacterales</taxon>
        <taxon>Desulfobacteriaceae</taxon>
        <taxon>Desulfobacterium</taxon>
        <taxon>environmental samples</taxon>
    </lineage>
</organism>
<dbReference type="AlphaFoldDB" id="A0A445MUA7"/>
<keyword evidence="1" id="KW-0378">Hydrolase</keyword>
<dbReference type="Gene3D" id="3.90.190.10">
    <property type="entry name" value="Protein tyrosine phosphatase superfamily"/>
    <property type="match status" value="1"/>
</dbReference>
<dbReference type="PROSITE" id="PS00383">
    <property type="entry name" value="TYR_PHOSPHATASE_1"/>
    <property type="match status" value="1"/>
</dbReference>
<dbReference type="EMBL" id="OJIN01000075">
    <property type="protein sequence ID" value="SPD73056.1"/>
    <property type="molecule type" value="Genomic_DNA"/>
</dbReference>
<evidence type="ECO:0000313" key="3">
    <source>
        <dbReference type="EMBL" id="SPD73056.1"/>
    </source>
</evidence>
<evidence type="ECO:0000259" key="2">
    <source>
        <dbReference type="PROSITE" id="PS50056"/>
    </source>
</evidence>
<sequence length="226" mass="25685">MQNIVKFDIGEERFSWDGDKYSQRKAWVSGLHSSQLWRPNIFSNHAFHKDFACEGGVINMMAQPIKYCYWVAPGKLLAGEYPRNKDEQSSEEKLRALLRAGVTAFIDLTEEHEGLQPYSALIGAASHHRFPIRDVSIPESPDATIAILNAIDRNIERGQLVYVHCWGGVGRTGVIIGCWLARHGRGGEAALSHLRELWRQCPKSVDRESPETREQELYILKWEAGR</sequence>
<name>A0A445MUA7_9BACT</name>
<dbReference type="InterPro" id="IPR016130">
    <property type="entry name" value="Tyr_Pase_AS"/>
</dbReference>
<reference evidence="3" key="1">
    <citation type="submission" date="2018-01" db="EMBL/GenBank/DDBJ databases">
        <authorList>
            <person name="Regsiter A."/>
            <person name="William W."/>
        </authorList>
    </citation>
    <scope>NUCLEOTIDE SEQUENCE</scope>
    <source>
        <strain evidence="3">TRIP AH-1</strain>
    </source>
</reference>
<dbReference type="Pfam" id="PF22784">
    <property type="entry name" value="PTP-SAK"/>
    <property type="match status" value="1"/>
</dbReference>